<dbReference type="EMBL" id="JAPUUL010000120">
    <property type="protein sequence ID" value="KAJ8132498.1"/>
    <property type="molecule type" value="Genomic_DNA"/>
</dbReference>
<keyword evidence="2" id="KW-1185">Reference proteome</keyword>
<sequence length="865" mass="97035">MVPLFATIDDRELALIQNDAFTSPEAVLAARDSDHHDGSTSGINIISMPESTPRFVKDDGSVVQSVVGRGIINIDSEPPKLIIKSSDSPAELDSAGVSSHDVEVYISSKMSSDEISRRLIEAASQLPNHGRYVQAYKPLEPTTRDIRLVKLWPGVGNTSIRCETIHAWFDENLSYEALSYTWGDPHSGGSIIDMNGLPFPVRENLEDALRSLRLRDKLRTLWIDALCIDQTNIEERNIQVGRMRDIYKGASKVLVFLGPGADNSEMAMDLITGDLDAGSDEAEVPQAFQADWNPYEEDEKPQGDTVEATSITAILDNRNSDNESGCGSETPIAEGDGHHFHAEFNDDGNLTANFQVADEDEADIPREFQYYSEDDDNRPEKPPRYDCNSMRQRAWVALDKLIRRPWWSRVWVLQEVVVSEAEPILICGNRQILWKEFHNFYLRNRDISQVDFATEQLSVEQRVAISVAYRSQHFFGTRTNLPKIKSISSLLMNTLKLDATDARDKVFALFGLAPEGDRRALTPDYSKSVAEVYMETTKHIINSTGCLDILSFNTNSESSSERLPSWVSDWRLGASRPAPLYDDELYNASGRFPACVCPPSMSPSNSLSSLVLGGILIDEVSVVGDVIDPVQPGLDTLSAWKHIIHKLESLLLNNICHQKSQLPFIPRSLEEQASWRRIFALDPDPRNSEQLWRTLVANRTMTNETPAPAAFAEMFELLFYQSADTRPRRIFDEGMRSRLGLNFPRLQTPQPSRIPRSFRPELRYAERLALYTGPLIAAMARSASRVLFTTNAGRMGVASVGVRPGDKVVILMGSDMPCILRDREEGNTLRFIGESYVHGVMNGEVLDSIPRKDKIEKHMMFFSLD</sequence>
<accession>A0ACC2JYB2</accession>
<name>A0ACC2JYB2_9PEZI</name>
<evidence type="ECO:0000313" key="1">
    <source>
        <dbReference type="EMBL" id="KAJ8132498.1"/>
    </source>
</evidence>
<gene>
    <name evidence="1" type="ORF">O1611_g1123</name>
</gene>
<proteinExistence type="predicted"/>
<dbReference type="Proteomes" id="UP001153332">
    <property type="component" value="Unassembled WGS sequence"/>
</dbReference>
<evidence type="ECO:0000313" key="2">
    <source>
        <dbReference type="Proteomes" id="UP001153332"/>
    </source>
</evidence>
<organism evidence="1 2">
    <name type="scientific">Lasiodiplodia mahajangana</name>
    <dbReference type="NCBI Taxonomy" id="1108764"/>
    <lineage>
        <taxon>Eukaryota</taxon>
        <taxon>Fungi</taxon>
        <taxon>Dikarya</taxon>
        <taxon>Ascomycota</taxon>
        <taxon>Pezizomycotina</taxon>
        <taxon>Dothideomycetes</taxon>
        <taxon>Dothideomycetes incertae sedis</taxon>
        <taxon>Botryosphaeriales</taxon>
        <taxon>Botryosphaeriaceae</taxon>
        <taxon>Lasiodiplodia</taxon>
    </lineage>
</organism>
<comment type="caution">
    <text evidence="1">The sequence shown here is derived from an EMBL/GenBank/DDBJ whole genome shotgun (WGS) entry which is preliminary data.</text>
</comment>
<protein>
    <submittedName>
        <fullName evidence="1">Uncharacterized protein</fullName>
    </submittedName>
</protein>
<reference evidence="1" key="1">
    <citation type="submission" date="2022-12" db="EMBL/GenBank/DDBJ databases">
        <title>Genome Sequence of Lasiodiplodia mahajangana.</title>
        <authorList>
            <person name="Buettner E."/>
        </authorList>
    </citation>
    <scope>NUCLEOTIDE SEQUENCE</scope>
    <source>
        <strain evidence="1">VT137</strain>
    </source>
</reference>